<gene>
    <name evidence="5" type="ORF">OH76DRAFT_1361735</name>
</gene>
<dbReference type="PROSITE" id="PS51683">
    <property type="entry name" value="SAM_OMT_II"/>
    <property type="match status" value="1"/>
</dbReference>
<proteinExistence type="predicted"/>
<dbReference type="Gene3D" id="1.10.10.10">
    <property type="entry name" value="Winged helix-like DNA-binding domain superfamily/Winged helix DNA-binding domain"/>
    <property type="match status" value="1"/>
</dbReference>
<keyword evidence="6" id="KW-1185">Reference proteome</keyword>
<keyword evidence="1" id="KW-0489">Methyltransferase</keyword>
<reference evidence="5 6" key="1">
    <citation type="journal article" date="2018" name="Biotechnol. Biofuels">
        <title>Integrative visual omics of the white-rot fungus Polyporus brumalis exposes the biotechnological potential of its oxidative enzymes for delignifying raw plant biomass.</title>
        <authorList>
            <person name="Miyauchi S."/>
            <person name="Rancon A."/>
            <person name="Drula E."/>
            <person name="Hage H."/>
            <person name="Chaduli D."/>
            <person name="Favel A."/>
            <person name="Grisel S."/>
            <person name="Henrissat B."/>
            <person name="Herpoel-Gimbert I."/>
            <person name="Ruiz-Duenas F.J."/>
            <person name="Chevret D."/>
            <person name="Hainaut M."/>
            <person name="Lin J."/>
            <person name="Wang M."/>
            <person name="Pangilinan J."/>
            <person name="Lipzen A."/>
            <person name="Lesage-Meessen L."/>
            <person name="Navarro D."/>
            <person name="Riley R."/>
            <person name="Grigoriev I.V."/>
            <person name="Zhou S."/>
            <person name="Raouche S."/>
            <person name="Rosso M.N."/>
        </authorList>
    </citation>
    <scope>NUCLEOTIDE SEQUENCE [LARGE SCALE GENOMIC DNA]</scope>
    <source>
        <strain evidence="5 6">BRFM 1820</strain>
    </source>
</reference>
<dbReference type="OrthoDB" id="2410195at2759"/>
<dbReference type="AlphaFoldDB" id="A0A371CRY0"/>
<dbReference type="SUPFAM" id="SSF53335">
    <property type="entry name" value="S-adenosyl-L-methionine-dependent methyltransferases"/>
    <property type="match status" value="1"/>
</dbReference>
<dbReference type="GO" id="GO:0008171">
    <property type="term" value="F:O-methyltransferase activity"/>
    <property type="evidence" value="ECO:0007669"/>
    <property type="project" value="InterPro"/>
</dbReference>
<protein>
    <submittedName>
        <fullName evidence="5">O-methyltransferase</fullName>
    </submittedName>
</protein>
<dbReference type="Gene3D" id="3.40.50.150">
    <property type="entry name" value="Vaccinia Virus protein VP39"/>
    <property type="match status" value="1"/>
</dbReference>
<evidence type="ECO:0000313" key="6">
    <source>
        <dbReference type="Proteomes" id="UP000256964"/>
    </source>
</evidence>
<dbReference type="GO" id="GO:0032259">
    <property type="term" value="P:methylation"/>
    <property type="evidence" value="ECO:0007669"/>
    <property type="project" value="UniProtKB-KW"/>
</dbReference>
<organism evidence="5 6">
    <name type="scientific">Lentinus brumalis</name>
    <dbReference type="NCBI Taxonomy" id="2498619"/>
    <lineage>
        <taxon>Eukaryota</taxon>
        <taxon>Fungi</taxon>
        <taxon>Dikarya</taxon>
        <taxon>Basidiomycota</taxon>
        <taxon>Agaricomycotina</taxon>
        <taxon>Agaricomycetes</taxon>
        <taxon>Polyporales</taxon>
        <taxon>Polyporaceae</taxon>
        <taxon>Lentinus</taxon>
    </lineage>
</organism>
<evidence type="ECO:0000259" key="4">
    <source>
        <dbReference type="Pfam" id="PF00891"/>
    </source>
</evidence>
<dbReference type="InterPro" id="IPR001077">
    <property type="entry name" value="COMT_C"/>
</dbReference>
<dbReference type="Proteomes" id="UP000256964">
    <property type="component" value="Unassembled WGS sequence"/>
</dbReference>
<accession>A0A371CRY0</accession>
<dbReference type="Pfam" id="PF00891">
    <property type="entry name" value="Methyltransf_2"/>
    <property type="match status" value="1"/>
</dbReference>
<keyword evidence="3" id="KW-0949">S-adenosyl-L-methionine</keyword>
<evidence type="ECO:0000256" key="2">
    <source>
        <dbReference type="ARBA" id="ARBA00022679"/>
    </source>
</evidence>
<dbReference type="STRING" id="139420.A0A371CRY0"/>
<evidence type="ECO:0000256" key="1">
    <source>
        <dbReference type="ARBA" id="ARBA00022603"/>
    </source>
</evidence>
<feature type="domain" description="O-methyltransferase C-terminal" evidence="4">
    <location>
        <begin position="219"/>
        <end position="413"/>
    </location>
</feature>
<sequence length="502" mass="55514">MTTFSTLRALHAVIGEAITEIEKVYQAESLDFPSLDAPYYTSLKHAPEVDRAEDLRVDHTVFAAANRIVSAAGQLSATVNKPWFSLIEGINSTNVVACLQFLEASNTVEILREAGPGGLHVKEIAKKITALRSWKTDGPPVELDSSKLSHVLRILATFHWLREVTPDVFTNNRLSSYIDSGKSFEQLRDAPGTKYDESDGVAAYCATAGDEVFKLMTNLTDWLLNDGGSKTDSAFNFTFKTPLKYYEWIEQPGNEHRLTRFGHAMHGTKQFEIAENIIHGFPWEELPKDSVVVDIGGGIGTISLILAEAYPHLRFVVEDRAPVVAIGRQAWGGKYAEIFDSGRLSYHAHDFFEPQRPFDVPGVGTVVHPDVMFIRAIAHNWPDSFVLELLKTLRAAAGPNTKLLWIDNMLAYACVDNESGKEGSEALGAVRSLVPEGSPLLPNLGRASANGYILDIQMLGRFNAKERTYREYEALTNASGWKITRVKRAVGSLWAYTTAVPV</sequence>
<evidence type="ECO:0000256" key="3">
    <source>
        <dbReference type="ARBA" id="ARBA00022691"/>
    </source>
</evidence>
<dbReference type="PANTHER" id="PTHR43712">
    <property type="entry name" value="PUTATIVE (AFU_ORTHOLOGUE AFUA_4G14580)-RELATED"/>
    <property type="match status" value="1"/>
</dbReference>
<name>A0A371CRY0_9APHY</name>
<dbReference type="PANTHER" id="PTHR43712:SF2">
    <property type="entry name" value="O-METHYLTRANSFERASE CICE"/>
    <property type="match status" value="1"/>
</dbReference>
<keyword evidence="2" id="KW-0808">Transferase</keyword>
<dbReference type="InterPro" id="IPR036388">
    <property type="entry name" value="WH-like_DNA-bd_sf"/>
</dbReference>
<dbReference type="EMBL" id="KZ857472">
    <property type="protein sequence ID" value="RDX43031.1"/>
    <property type="molecule type" value="Genomic_DNA"/>
</dbReference>
<evidence type="ECO:0000313" key="5">
    <source>
        <dbReference type="EMBL" id="RDX43031.1"/>
    </source>
</evidence>
<dbReference type="InterPro" id="IPR016461">
    <property type="entry name" value="COMT-like"/>
</dbReference>
<dbReference type="InterPro" id="IPR029063">
    <property type="entry name" value="SAM-dependent_MTases_sf"/>
</dbReference>